<keyword evidence="1" id="KW-0812">Transmembrane</keyword>
<dbReference type="Proteomes" id="UP000007484">
    <property type="component" value="Chromosome"/>
</dbReference>
<organism evidence="2 3">
    <name type="scientific">Mycoplasma suis (strain Illinois)</name>
    <dbReference type="NCBI Taxonomy" id="768700"/>
    <lineage>
        <taxon>Bacteria</taxon>
        <taxon>Bacillati</taxon>
        <taxon>Mycoplasmatota</taxon>
        <taxon>Mollicutes</taxon>
        <taxon>Mycoplasmataceae</taxon>
        <taxon>Mycoplasma</taxon>
    </lineage>
</organism>
<keyword evidence="1" id="KW-0472">Membrane</keyword>
<dbReference type="STRING" id="768700.MSU_0681"/>
<accession>F0QRU2</accession>
<keyword evidence="3" id="KW-1185">Reference proteome</keyword>
<gene>
    <name evidence="2" type="ordered locus">MSU_0681</name>
</gene>
<keyword evidence="1" id="KW-1133">Transmembrane helix</keyword>
<dbReference type="KEGG" id="mss:MSU_0681"/>
<evidence type="ECO:0000313" key="3">
    <source>
        <dbReference type="Proteomes" id="UP000007484"/>
    </source>
</evidence>
<dbReference type="EMBL" id="CP002525">
    <property type="protein sequence ID" value="ADX98212.1"/>
    <property type="molecule type" value="Genomic_DNA"/>
</dbReference>
<sequence>MPFIFSIYLVSFSSSFCLLSSFLSISLIILFTSLENFLYASSSLAKFSKEELFWIKSIS</sequence>
<name>F0QRU2_MYCSL</name>
<proteinExistence type="predicted"/>
<protein>
    <submittedName>
        <fullName evidence="2">Uncharacterized protein</fullName>
    </submittedName>
</protein>
<dbReference type="HOGENOM" id="CLU_2955686_0_0_14"/>
<reference evidence="2 3" key="1">
    <citation type="journal article" date="2011" name="J. Bacteriol.">
        <title>Complete genome sequences of two hemotropic Mycoplasmas, Mycoplasma haemofelis strain Ohio2 and Mycoplasma suis strain Illinois.</title>
        <authorList>
            <person name="Messick J.B."/>
            <person name="Santos A.P."/>
            <person name="Guimaraes A.M."/>
        </authorList>
    </citation>
    <scope>NUCLEOTIDE SEQUENCE [LARGE SCALE GENOMIC DNA]</scope>
    <source>
        <strain evidence="2 3">Illinois</strain>
    </source>
</reference>
<feature type="transmembrane region" description="Helical" evidence="1">
    <location>
        <begin position="6"/>
        <end position="31"/>
    </location>
</feature>
<evidence type="ECO:0000256" key="1">
    <source>
        <dbReference type="SAM" id="Phobius"/>
    </source>
</evidence>
<dbReference type="AlphaFoldDB" id="F0QRU2"/>
<evidence type="ECO:0000313" key="2">
    <source>
        <dbReference type="EMBL" id="ADX98212.1"/>
    </source>
</evidence>